<keyword evidence="2" id="KW-1185">Reference proteome</keyword>
<dbReference type="AlphaFoldDB" id="M7NXX0"/>
<gene>
    <name evidence="1" type="ORF">MPL1_11925</name>
</gene>
<reference evidence="1 2" key="1">
    <citation type="journal article" date="2013" name="Genome Announc.">
        <title>Draft Genome Sequence of Methylophaga lonarensis MPLT, a Haloalkaliphilic (Non-Methane-Utilizing) Methylotroph.</title>
        <authorList>
            <person name="Shetty S.A."/>
            <person name="Marathe N.P."/>
            <person name="Munot H."/>
            <person name="Antony C.P."/>
            <person name="Dhotre D.P."/>
            <person name="Murrell J.C."/>
            <person name="Shouche Y.S."/>
        </authorList>
    </citation>
    <scope>NUCLEOTIDE SEQUENCE [LARGE SCALE GENOMIC DNA]</scope>
    <source>
        <strain evidence="1 2">MPL</strain>
    </source>
</reference>
<protein>
    <submittedName>
        <fullName evidence="1">Uncharacterized protein</fullName>
    </submittedName>
</protein>
<dbReference type="PATRIC" id="fig|1286106.3.peg.2390"/>
<evidence type="ECO:0000313" key="2">
    <source>
        <dbReference type="Proteomes" id="UP000012019"/>
    </source>
</evidence>
<dbReference type="Proteomes" id="UP000012019">
    <property type="component" value="Unassembled WGS sequence"/>
</dbReference>
<evidence type="ECO:0000313" key="1">
    <source>
        <dbReference type="EMBL" id="EMR12102.1"/>
    </source>
</evidence>
<name>M7NXX0_9GAMM</name>
<dbReference type="EMBL" id="APHR01000071">
    <property type="protein sequence ID" value="EMR12102.1"/>
    <property type="molecule type" value="Genomic_DNA"/>
</dbReference>
<comment type="caution">
    <text evidence="1">The sequence shown here is derived from an EMBL/GenBank/DDBJ whole genome shotgun (WGS) entry which is preliminary data.</text>
</comment>
<sequence>MYTFFDFIIKPTNVLNFNRPRNAEKQTQWWVVVLGLLLACQFLFGQPLHQHTQADCDSYQIVHSHLHDLADIHHDAVDISPDKTARTYGDVELPPLLYLATGLVVELSTPVIYLSFFEASPPLSHQHSHLPRSRAPPLT</sequence>
<proteinExistence type="predicted"/>
<dbReference type="STRING" id="1286106.MPL1_11925"/>
<organism evidence="1 2">
    <name type="scientific">Methylophaga lonarensis MPL</name>
    <dbReference type="NCBI Taxonomy" id="1286106"/>
    <lineage>
        <taxon>Bacteria</taxon>
        <taxon>Pseudomonadati</taxon>
        <taxon>Pseudomonadota</taxon>
        <taxon>Gammaproteobacteria</taxon>
        <taxon>Thiotrichales</taxon>
        <taxon>Piscirickettsiaceae</taxon>
        <taxon>Methylophaga</taxon>
    </lineage>
</organism>
<accession>M7NXX0</accession>